<dbReference type="InterPro" id="IPR050121">
    <property type="entry name" value="Cytochrome_P450_monoxygenase"/>
</dbReference>
<name>A0A9W9GCC0_9EURO</name>
<reference evidence="18" key="2">
    <citation type="journal article" date="2023" name="IMA Fungus">
        <title>Comparative genomic study of the Penicillium genus elucidates a diverse pangenome and 15 lateral gene transfer events.</title>
        <authorList>
            <person name="Petersen C."/>
            <person name="Sorensen T."/>
            <person name="Nielsen M.R."/>
            <person name="Sondergaard T.E."/>
            <person name="Sorensen J.L."/>
            <person name="Fitzpatrick D.A."/>
            <person name="Frisvad J.C."/>
            <person name="Nielsen K.L."/>
        </authorList>
    </citation>
    <scope>NUCLEOTIDE SEQUENCE</scope>
    <source>
        <strain evidence="18">IBT 30069</strain>
    </source>
</reference>
<gene>
    <name evidence="18" type="ORF">N7456_000532</name>
</gene>
<dbReference type="Pfam" id="PF00067">
    <property type="entry name" value="p450"/>
    <property type="match status" value="1"/>
</dbReference>
<comment type="caution">
    <text evidence="18">The sequence shown here is derived from an EMBL/GenBank/DDBJ whole genome shotgun (WGS) entry which is preliminary data.</text>
</comment>
<evidence type="ECO:0000256" key="16">
    <source>
        <dbReference type="RuleBase" id="RU000461"/>
    </source>
</evidence>
<evidence type="ECO:0000256" key="14">
    <source>
        <dbReference type="ARBA" id="ARBA00081244"/>
    </source>
</evidence>
<feature type="transmembrane region" description="Helical" evidence="17">
    <location>
        <begin position="6"/>
        <end position="27"/>
    </location>
</feature>
<evidence type="ECO:0000313" key="18">
    <source>
        <dbReference type="EMBL" id="KAJ5116184.1"/>
    </source>
</evidence>
<evidence type="ECO:0000256" key="8">
    <source>
        <dbReference type="ARBA" id="ARBA00022989"/>
    </source>
</evidence>
<evidence type="ECO:0000256" key="10">
    <source>
        <dbReference type="ARBA" id="ARBA00023004"/>
    </source>
</evidence>
<evidence type="ECO:0000256" key="1">
    <source>
        <dbReference type="ARBA" id="ARBA00001971"/>
    </source>
</evidence>
<keyword evidence="7 15" id="KW-0479">Metal-binding</keyword>
<dbReference type="SUPFAM" id="SSF48264">
    <property type="entry name" value="Cytochrome P450"/>
    <property type="match status" value="1"/>
</dbReference>
<dbReference type="PANTHER" id="PTHR24305:SF237">
    <property type="entry name" value="CYTOCHROME P450 MONOOXYGENASE ATNE-RELATED"/>
    <property type="match status" value="1"/>
</dbReference>
<sequence length="519" mass="58740">MGLKIIPTAAVGLLLYSIGLVIYRLFFHPLSKYPGPRLAAITHWYAAFYSWQGDLHITSKKWHDQYGDIVRFGPNALSFNTHTGLETIYAVRANVVKSEGYSSLSASRQTPNTLTVTDKANHGFRRRILAQVFSTEGIKAIEERLLINVRDFVNLLGQQGDEFGNIKPGVDSKNGNGWTGTKHLAPMCDWVTFDVISDLCYGNDFNMLHLPDMRWFPSVVLKITQRSMTNLVQPKFCNLKIDRFFMSSKFNDIVNAGDRIRERTLARIHMGNDIEKDDLFYAMMNTADPKTGIHFTNKDLWVESMLLMTAGADTTATAMAGTFFFLAHKPKLLARLINEIRTTFADEEDIHTGAQLNSCEFLQACINETLRLAPSVAVTIPRTVLEGGMMVDEEFLPEGTMVGTTTYAIQRNPNYFTKPHEFYPERWIVNPETGVDEESIRIANQAFCPFSVGARSCVGWKLAWTELNVTIARTLFRYDMRLSSDARCCGGKREDCDFRLKGWVTSAVEGPWVQFRPRI</sequence>
<dbReference type="FunFam" id="1.10.630.10:FF:000063">
    <property type="entry name" value="Cytochrome P450 monooxygenase"/>
    <property type="match status" value="1"/>
</dbReference>
<evidence type="ECO:0000256" key="13">
    <source>
        <dbReference type="ARBA" id="ARBA00068045"/>
    </source>
</evidence>
<keyword evidence="9 16" id="KW-0560">Oxidoreductase</keyword>
<dbReference type="GO" id="GO:0020037">
    <property type="term" value="F:heme binding"/>
    <property type="evidence" value="ECO:0007669"/>
    <property type="project" value="InterPro"/>
</dbReference>
<keyword evidence="8 17" id="KW-1133">Transmembrane helix</keyword>
<dbReference type="GO" id="GO:1902181">
    <property type="term" value="P:verruculogen biosynthetic process"/>
    <property type="evidence" value="ECO:0007669"/>
    <property type="project" value="UniProtKB-ARBA"/>
</dbReference>
<dbReference type="GO" id="GO:0005506">
    <property type="term" value="F:iron ion binding"/>
    <property type="evidence" value="ECO:0007669"/>
    <property type="project" value="InterPro"/>
</dbReference>
<comment type="pathway">
    <text evidence="3">Secondary metabolite biosynthesis.</text>
</comment>
<dbReference type="GO" id="GO:0016020">
    <property type="term" value="C:membrane"/>
    <property type="evidence" value="ECO:0007669"/>
    <property type="project" value="UniProtKB-SubCell"/>
</dbReference>
<dbReference type="PANTHER" id="PTHR24305">
    <property type="entry name" value="CYTOCHROME P450"/>
    <property type="match status" value="1"/>
</dbReference>
<evidence type="ECO:0000256" key="6">
    <source>
        <dbReference type="ARBA" id="ARBA00022692"/>
    </source>
</evidence>
<comment type="similarity">
    <text evidence="4 16">Belongs to the cytochrome P450 family.</text>
</comment>
<keyword evidence="12 17" id="KW-0472">Membrane</keyword>
<evidence type="ECO:0000256" key="9">
    <source>
        <dbReference type="ARBA" id="ARBA00023002"/>
    </source>
</evidence>
<dbReference type="Proteomes" id="UP001149165">
    <property type="component" value="Unassembled WGS sequence"/>
</dbReference>
<dbReference type="PRINTS" id="PR00463">
    <property type="entry name" value="EP450I"/>
</dbReference>
<evidence type="ECO:0000313" key="19">
    <source>
        <dbReference type="Proteomes" id="UP001149165"/>
    </source>
</evidence>
<accession>A0A9W9GCC0</accession>
<protein>
    <recommendedName>
        <fullName evidence="13">Cytochrome P450 monooxygenase poxM</fullName>
    </recommendedName>
    <alternativeName>
        <fullName evidence="14">Oxaleimides biosynthesis cluster protein M</fullName>
    </alternativeName>
</protein>
<dbReference type="GO" id="GO:0004497">
    <property type="term" value="F:monooxygenase activity"/>
    <property type="evidence" value="ECO:0007669"/>
    <property type="project" value="UniProtKB-KW"/>
</dbReference>
<evidence type="ECO:0000256" key="3">
    <source>
        <dbReference type="ARBA" id="ARBA00005179"/>
    </source>
</evidence>
<keyword evidence="10 15" id="KW-0408">Iron</keyword>
<keyword evidence="19" id="KW-1185">Reference proteome</keyword>
<keyword evidence="11 16" id="KW-0503">Monooxygenase</keyword>
<evidence type="ECO:0000256" key="4">
    <source>
        <dbReference type="ARBA" id="ARBA00010617"/>
    </source>
</evidence>
<dbReference type="InterPro" id="IPR001128">
    <property type="entry name" value="Cyt_P450"/>
</dbReference>
<keyword evidence="6 17" id="KW-0812">Transmembrane</keyword>
<feature type="binding site" description="axial binding residue" evidence="15">
    <location>
        <position position="457"/>
    </location>
    <ligand>
        <name>heme</name>
        <dbReference type="ChEBI" id="CHEBI:30413"/>
    </ligand>
    <ligandPart>
        <name>Fe</name>
        <dbReference type="ChEBI" id="CHEBI:18248"/>
    </ligandPart>
</feature>
<dbReference type="PROSITE" id="PS00086">
    <property type="entry name" value="CYTOCHROME_P450"/>
    <property type="match status" value="1"/>
</dbReference>
<dbReference type="OrthoDB" id="1470350at2759"/>
<evidence type="ECO:0000256" key="5">
    <source>
        <dbReference type="ARBA" id="ARBA00022617"/>
    </source>
</evidence>
<comment type="cofactor">
    <cofactor evidence="1 15">
        <name>heme</name>
        <dbReference type="ChEBI" id="CHEBI:30413"/>
    </cofactor>
</comment>
<evidence type="ECO:0000256" key="17">
    <source>
        <dbReference type="SAM" id="Phobius"/>
    </source>
</evidence>
<evidence type="ECO:0000256" key="11">
    <source>
        <dbReference type="ARBA" id="ARBA00023033"/>
    </source>
</evidence>
<dbReference type="AlphaFoldDB" id="A0A9W9GCC0"/>
<dbReference type="EMBL" id="JAPQKH010000001">
    <property type="protein sequence ID" value="KAJ5116184.1"/>
    <property type="molecule type" value="Genomic_DNA"/>
</dbReference>
<dbReference type="GO" id="GO:0016705">
    <property type="term" value="F:oxidoreductase activity, acting on paired donors, with incorporation or reduction of molecular oxygen"/>
    <property type="evidence" value="ECO:0007669"/>
    <property type="project" value="InterPro"/>
</dbReference>
<evidence type="ECO:0000256" key="15">
    <source>
        <dbReference type="PIRSR" id="PIRSR602401-1"/>
    </source>
</evidence>
<proteinExistence type="inferred from homology"/>
<dbReference type="Gene3D" id="1.10.630.10">
    <property type="entry name" value="Cytochrome P450"/>
    <property type="match status" value="1"/>
</dbReference>
<dbReference type="InterPro" id="IPR036396">
    <property type="entry name" value="Cyt_P450_sf"/>
</dbReference>
<dbReference type="GO" id="GO:0043386">
    <property type="term" value="P:mycotoxin biosynthetic process"/>
    <property type="evidence" value="ECO:0007669"/>
    <property type="project" value="UniProtKB-ARBA"/>
</dbReference>
<comment type="subcellular location">
    <subcellularLocation>
        <location evidence="2">Membrane</location>
    </subcellularLocation>
</comment>
<dbReference type="InterPro" id="IPR002401">
    <property type="entry name" value="Cyt_P450_E_grp-I"/>
</dbReference>
<evidence type="ECO:0000256" key="2">
    <source>
        <dbReference type="ARBA" id="ARBA00004370"/>
    </source>
</evidence>
<keyword evidence="5 15" id="KW-0349">Heme</keyword>
<dbReference type="InterPro" id="IPR017972">
    <property type="entry name" value="Cyt_P450_CS"/>
</dbReference>
<reference evidence="18" key="1">
    <citation type="submission" date="2022-11" db="EMBL/GenBank/DDBJ databases">
        <authorList>
            <person name="Petersen C."/>
        </authorList>
    </citation>
    <scope>NUCLEOTIDE SEQUENCE</scope>
    <source>
        <strain evidence="18">IBT 30069</strain>
    </source>
</reference>
<evidence type="ECO:0000256" key="7">
    <source>
        <dbReference type="ARBA" id="ARBA00022723"/>
    </source>
</evidence>
<organism evidence="18 19">
    <name type="scientific">Penicillium angulare</name>
    <dbReference type="NCBI Taxonomy" id="116970"/>
    <lineage>
        <taxon>Eukaryota</taxon>
        <taxon>Fungi</taxon>
        <taxon>Dikarya</taxon>
        <taxon>Ascomycota</taxon>
        <taxon>Pezizomycotina</taxon>
        <taxon>Eurotiomycetes</taxon>
        <taxon>Eurotiomycetidae</taxon>
        <taxon>Eurotiales</taxon>
        <taxon>Aspergillaceae</taxon>
        <taxon>Penicillium</taxon>
    </lineage>
</organism>
<dbReference type="CDD" id="cd11061">
    <property type="entry name" value="CYP67-like"/>
    <property type="match status" value="1"/>
</dbReference>
<dbReference type="PRINTS" id="PR00385">
    <property type="entry name" value="P450"/>
</dbReference>
<evidence type="ECO:0000256" key="12">
    <source>
        <dbReference type="ARBA" id="ARBA00023136"/>
    </source>
</evidence>